<keyword evidence="3 6" id="KW-0521">NADP</keyword>
<evidence type="ECO:0000256" key="5">
    <source>
        <dbReference type="ARBA" id="ARBA00023239"/>
    </source>
</evidence>
<protein>
    <recommendedName>
        <fullName evidence="6">ADP-dependent (S)-NAD(P)H-hydrate dehydratase</fullName>
        <ecNumber evidence="6">4.2.1.136</ecNumber>
    </recommendedName>
    <alternativeName>
        <fullName evidence="6">ADP-dependent NAD(P)HX dehydratase</fullName>
    </alternativeName>
</protein>
<feature type="binding site" evidence="6">
    <location>
        <position position="223"/>
    </location>
    <ligand>
        <name>(6S)-NADPHX</name>
        <dbReference type="ChEBI" id="CHEBI:64076"/>
    </ligand>
</feature>
<keyword evidence="1 6" id="KW-0547">Nucleotide-binding</keyword>
<evidence type="ECO:0000256" key="1">
    <source>
        <dbReference type="ARBA" id="ARBA00022741"/>
    </source>
</evidence>
<accession>A0A5B8CRT2</accession>
<dbReference type="PANTHER" id="PTHR12592:SF0">
    <property type="entry name" value="ATP-DEPENDENT (S)-NAD(P)H-HYDRATE DEHYDRATASE"/>
    <property type="match status" value="1"/>
</dbReference>
<feature type="domain" description="YjeF C-terminal" evidence="7">
    <location>
        <begin position="8"/>
        <end position="277"/>
    </location>
</feature>
<dbReference type="Proteomes" id="UP000311008">
    <property type="component" value="Chromosome"/>
</dbReference>
<keyword evidence="4 6" id="KW-0520">NAD</keyword>
<feature type="binding site" evidence="6">
    <location>
        <position position="156"/>
    </location>
    <ligand>
        <name>(6S)-NADPHX</name>
        <dbReference type="ChEBI" id="CHEBI:64076"/>
    </ligand>
</feature>
<dbReference type="CDD" id="cd01171">
    <property type="entry name" value="YXKO-related"/>
    <property type="match status" value="1"/>
</dbReference>
<dbReference type="Gene3D" id="3.40.1190.20">
    <property type="match status" value="1"/>
</dbReference>
<proteinExistence type="inferred from homology"/>
<dbReference type="HAMAP" id="MF_01965">
    <property type="entry name" value="NADHX_dehydratase"/>
    <property type="match status" value="1"/>
</dbReference>
<evidence type="ECO:0000256" key="6">
    <source>
        <dbReference type="HAMAP-Rule" id="MF_01965"/>
    </source>
</evidence>
<sequence length="283" mass="29320">MNDQMMNQPKHWLHLLPTLQTDSHKYSRGYVFIEGGYPMTGAARLAAVAAARVGAGITVLAVPEIAFQIYASQLLSIIVKPYANAATLAQLVDDERINAYLIGPGAGISEHTRSSTLDLLRTGKPVVIDADALTAFAEQPQTLADAVKGPCVLTPHAGEFAKLTGHTIAATQTLKIAQAQAAARTFNATLLLKGAVSIIASADGRILLNNNAPPTLATAGAGDVLAGLITGLLAQGMPAFEATAAACWMHGSAATLFGPGLIAEDLSPMLPAVLRTLASQANH</sequence>
<dbReference type="RefSeq" id="WP_140003314.1">
    <property type="nucleotide sequence ID" value="NZ_CP040946.1"/>
</dbReference>
<comment type="function">
    <text evidence="6">Catalyzes the dehydration of the S-form of NAD(P)HX at the expense of ADP, which is converted to AMP. Together with NAD(P)HX epimerase, which catalyzes the epimerization of the S- and R-forms, the enzyme allows the repair of both epimers of NAD(P)HX, a damaged form of NAD(P)H that is a result of enzymatic or heat-dependent hydration.</text>
</comment>
<evidence type="ECO:0000313" key="9">
    <source>
        <dbReference type="Proteomes" id="UP000311008"/>
    </source>
</evidence>
<dbReference type="InterPro" id="IPR000631">
    <property type="entry name" value="CARKD"/>
</dbReference>
<keyword evidence="2 6" id="KW-0067">ATP-binding</keyword>
<feature type="binding site" evidence="6">
    <location>
        <begin position="193"/>
        <end position="197"/>
    </location>
    <ligand>
        <name>AMP</name>
        <dbReference type="ChEBI" id="CHEBI:456215"/>
    </ligand>
</feature>
<dbReference type="GO" id="GO:0005524">
    <property type="term" value="F:ATP binding"/>
    <property type="evidence" value="ECO:0007669"/>
    <property type="project" value="UniProtKB-KW"/>
</dbReference>
<dbReference type="PROSITE" id="PS51383">
    <property type="entry name" value="YJEF_C_3"/>
    <property type="match status" value="1"/>
</dbReference>
<dbReference type="PANTHER" id="PTHR12592">
    <property type="entry name" value="ATP-DEPENDENT (S)-NAD(P)H-HYDRATE DEHYDRATASE FAMILY MEMBER"/>
    <property type="match status" value="1"/>
</dbReference>
<organism evidence="8 9">
    <name type="scientific">Methylophilus medardicus</name>
    <dbReference type="NCBI Taxonomy" id="2588534"/>
    <lineage>
        <taxon>Bacteria</taxon>
        <taxon>Pseudomonadati</taxon>
        <taxon>Pseudomonadota</taxon>
        <taxon>Betaproteobacteria</taxon>
        <taxon>Nitrosomonadales</taxon>
        <taxon>Methylophilaceae</taxon>
        <taxon>Methylophilus</taxon>
    </lineage>
</organism>
<feature type="binding site" evidence="6">
    <location>
        <position position="222"/>
    </location>
    <ligand>
        <name>AMP</name>
        <dbReference type="ChEBI" id="CHEBI:456215"/>
    </ligand>
</feature>
<dbReference type="AlphaFoldDB" id="A0A5B8CRT2"/>
<evidence type="ECO:0000313" key="8">
    <source>
        <dbReference type="EMBL" id="QDC43973.1"/>
    </source>
</evidence>
<feature type="binding site" evidence="6">
    <location>
        <position position="42"/>
    </location>
    <ligand>
        <name>(6S)-NADPHX</name>
        <dbReference type="ChEBI" id="CHEBI:64076"/>
    </ligand>
</feature>
<dbReference type="Pfam" id="PF01256">
    <property type="entry name" value="Carb_kinase"/>
    <property type="match status" value="1"/>
</dbReference>
<name>A0A5B8CRT2_9PROT</name>
<dbReference type="SUPFAM" id="SSF53613">
    <property type="entry name" value="Ribokinase-like"/>
    <property type="match status" value="1"/>
</dbReference>
<comment type="catalytic activity">
    <reaction evidence="6">
        <text>(6S)-NADHX + ADP = AMP + phosphate + NADH + H(+)</text>
        <dbReference type="Rhea" id="RHEA:32223"/>
        <dbReference type="ChEBI" id="CHEBI:15378"/>
        <dbReference type="ChEBI" id="CHEBI:43474"/>
        <dbReference type="ChEBI" id="CHEBI:57945"/>
        <dbReference type="ChEBI" id="CHEBI:64074"/>
        <dbReference type="ChEBI" id="CHEBI:456215"/>
        <dbReference type="ChEBI" id="CHEBI:456216"/>
        <dbReference type="EC" id="4.2.1.136"/>
    </reaction>
</comment>
<keyword evidence="9" id="KW-1185">Reference proteome</keyword>
<comment type="catalytic activity">
    <reaction evidence="6">
        <text>(6S)-NADPHX + ADP = AMP + phosphate + NADPH + H(+)</text>
        <dbReference type="Rhea" id="RHEA:32235"/>
        <dbReference type="ChEBI" id="CHEBI:15378"/>
        <dbReference type="ChEBI" id="CHEBI:43474"/>
        <dbReference type="ChEBI" id="CHEBI:57783"/>
        <dbReference type="ChEBI" id="CHEBI:64076"/>
        <dbReference type="ChEBI" id="CHEBI:456215"/>
        <dbReference type="ChEBI" id="CHEBI:456216"/>
        <dbReference type="EC" id="4.2.1.136"/>
    </reaction>
</comment>
<dbReference type="GO" id="GO:0052856">
    <property type="term" value="F:NAD(P)HX epimerase activity"/>
    <property type="evidence" value="ECO:0007669"/>
    <property type="project" value="TreeGrafter"/>
</dbReference>
<dbReference type="GO" id="GO:0052855">
    <property type="term" value="F:ADP-dependent NAD(P)H-hydrate dehydratase activity"/>
    <property type="evidence" value="ECO:0007669"/>
    <property type="project" value="UniProtKB-UniRule"/>
</dbReference>
<gene>
    <name evidence="6" type="primary">nnrD</name>
    <name evidence="8" type="ORF">FIU01_05175</name>
</gene>
<dbReference type="OrthoDB" id="9806925at2"/>
<dbReference type="KEGG" id="mmec:FIU01_05175"/>
<dbReference type="InterPro" id="IPR029056">
    <property type="entry name" value="Ribokinase-like"/>
</dbReference>
<dbReference type="NCBIfam" id="TIGR00196">
    <property type="entry name" value="yjeF_cterm"/>
    <property type="match status" value="1"/>
</dbReference>
<evidence type="ECO:0000256" key="2">
    <source>
        <dbReference type="ARBA" id="ARBA00022840"/>
    </source>
</evidence>
<dbReference type="GO" id="GO:0046496">
    <property type="term" value="P:nicotinamide nucleotide metabolic process"/>
    <property type="evidence" value="ECO:0007669"/>
    <property type="project" value="UniProtKB-UniRule"/>
</dbReference>
<feature type="binding site" evidence="6">
    <location>
        <position position="105"/>
    </location>
    <ligand>
        <name>(6S)-NADPHX</name>
        <dbReference type="ChEBI" id="CHEBI:64076"/>
    </ligand>
</feature>
<comment type="cofactor">
    <cofactor evidence="6">
        <name>Mg(2+)</name>
        <dbReference type="ChEBI" id="CHEBI:18420"/>
    </cofactor>
</comment>
<dbReference type="EC" id="4.2.1.136" evidence="6"/>
<dbReference type="InterPro" id="IPR017953">
    <property type="entry name" value="Carbohydrate_kinase_pred_CS"/>
</dbReference>
<reference evidence="9" key="1">
    <citation type="journal article" date="2019" name="ISME J.">
        <title>Evolution in action: habitat transition from sediment to the pelagial leads to genome streamlining in Methylophilaceae.</title>
        <authorList>
            <person name="Salcher M."/>
            <person name="Schaefle D."/>
            <person name="Kaspar M."/>
            <person name="Neuenschwander S.M."/>
            <person name="Ghai R."/>
        </authorList>
    </citation>
    <scope>NUCLEOTIDE SEQUENCE [LARGE SCALE GENOMIC DNA]</scope>
    <source>
        <strain evidence="9">MMS-M-51</strain>
    </source>
</reference>
<dbReference type="PROSITE" id="PS01050">
    <property type="entry name" value="YJEF_C_2"/>
    <property type="match status" value="1"/>
</dbReference>
<evidence type="ECO:0000259" key="7">
    <source>
        <dbReference type="PROSITE" id="PS51383"/>
    </source>
</evidence>
<dbReference type="EMBL" id="CP040946">
    <property type="protein sequence ID" value="QDC43973.1"/>
    <property type="molecule type" value="Genomic_DNA"/>
</dbReference>
<evidence type="ECO:0000256" key="4">
    <source>
        <dbReference type="ARBA" id="ARBA00023027"/>
    </source>
</evidence>
<evidence type="ECO:0000256" key="3">
    <source>
        <dbReference type="ARBA" id="ARBA00022857"/>
    </source>
</evidence>
<comment type="subunit">
    <text evidence="6">Homotetramer.</text>
</comment>
<comment type="similarity">
    <text evidence="6">Belongs to the NnrD/CARKD family.</text>
</comment>
<dbReference type="GO" id="GO:0110051">
    <property type="term" value="P:metabolite repair"/>
    <property type="evidence" value="ECO:0007669"/>
    <property type="project" value="TreeGrafter"/>
</dbReference>
<keyword evidence="5 6" id="KW-0456">Lyase</keyword>